<dbReference type="PANTHER" id="PTHR30176">
    <property type="entry name" value="FERREDOXIN-TYPE PROTEIN NAPH"/>
    <property type="match status" value="1"/>
</dbReference>
<reference evidence="9 10" key="1">
    <citation type="submission" date="2019-03" db="EMBL/GenBank/DDBJ databases">
        <title>Genomic Encyclopedia of Type Strains, Phase IV (KMG-IV): sequencing the most valuable type-strain genomes for metagenomic binning, comparative biology and taxonomic classification.</title>
        <authorList>
            <person name="Goeker M."/>
        </authorList>
    </citation>
    <scope>NUCLEOTIDE SEQUENCE [LARGE SCALE GENOMIC DNA]</scope>
    <source>
        <strain evidence="9 10">DSM 24830</strain>
    </source>
</reference>
<accession>A0A4R1F8D9</accession>
<evidence type="ECO:0000256" key="7">
    <source>
        <dbReference type="SAM" id="Phobius"/>
    </source>
</evidence>
<dbReference type="Gene3D" id="2.60.40.10">
    <property type="entry name" value="Immunoglobulins"/>
    <property type="match status" value="1"/>
</dbReference>
<name>A0A4R1F8D9_9GAMM</name>
<dbReference type="InterPro" id="IPR013783">
    <property type="entry name" value="Ig-like_fold"/>
</dbReference>
<feature type="transmembrane region" description="Helical" evidence="7">
    <location>
        <begin position="183"/>
        <end position="203"/>
    </location>
</feature>
<dbReference type="SUPFAM" id="SSF54862">
    <property type="entry name" value="4Fe-4S ferredoxins"/>
    <property type="match status" value="1"/>
</dbReference>
<keyword evidence="4" id="KW-0249">Electron transport</keyword>
<evidence type="ECO:0000256" key="2">
    <source>
        <dbReference type="ARBA" id="ARBA00022485"/>
    </source>
</evidence>
<evidence type="ECO:0000256" key="6">
    <source>
        <dbReference type="ARBA" id="ARBA00023014"/>
    </source>
</evidence>
<feature type="transmembrane region" description="Helical" evidence="7">
    <location>
        <begin position="334"/>
        <end position="352"/>
    </location>
</feature>
<evidence type="ECO:0000256" key="1">
    <source>
        <dbReference type="ARBA" id="ARBA00022448"/>
    </source>
</evidence>
<proteinExistence type="predicted"/>
<dbReference type="Pfam" id="PF13746">
    <property type="entry name" value="Fer4_18"/>
    <property type="match status" value="1"/>
</dbReference>
<feature type="transmembrane region" description="Helical" evidence="7">
    <location>
        <begin position="152"/>
        <end position="171"/>
    </location>
</feature>
<protein>
    <submittedName>
        <fullName evidence="9">Cytochrome c oxidase accessory protein FixG</fullName>
    </submittedName>
</protein>
<dbReference type="PROSITE" id="PS51379">
    <property type="entry name" value="4FE4S_FER_2"/>
    <property type="match status" value="1"/>
</dbReference>
<dbReference type="InterPro" id="IPR032879">
    <property type="entry name" value="FixG_C"/>
</dbReference>
<feature type="transmembrane region" description="Helical" evidence="7">
    <location>
        <begin position="26"/>
        <end position="46"/>
    </location>
</feature>
<dbReference type="EMBL" id="SMFQ01000003">
    <property type="protein sequence ID" value="TCJ87001.1"/>
    <property type="molecule type" value="Genomic_DNA"/>
</dbReference>
<keyword evidence="1" id="KW-0813">Transport</keyword>
<dbReference type="InterPro" id="IPR014116">
    <property type="entry name" value="Cyt_c_oxidase_cbb3_FixG"/>
</dbReference>
<keyword evidence="7" id="KW-1133">Transmembrane helix</keyword>
<dbReference type="NCBIfam" id="TIGR02745">
    <property type="entry name" value="ccoG_rdxA_fixG"/>
    <property type="match status" value="1"/>
</dbReference>
<organism evidence="9 10">
    <name type="scientific">Cocleimonas flava</name>
    <dbReference type="NCBI Taxonomy" id="634765"/>
    <lineage>
        <taxon>Bacteria</taxon>
        <taxon>Pseudomonadati</taxon>
        <taxon>Pseudomonadota</taxon>
        <taxon>Gammaproteobacteria</taxon>
        <taxon>Thiotrichales</taxon>
        <taxon>Thiotrichaceae</taxon>
        <taxon>Cocleimonas</taxon>
    </lineage>
</organism>
<gene>
    <name evidence="9" type="ORF">EV695_1502</name>
</gene>
<evidence type="ECO:0000259" key="8">
    <source>
        <dbReference type="PROSITE" id="PS51379"/>
    </source>
</evidence>
<dbReference type="AlphaFoldDB" id="A0A4R1F8D9"/>
<dbReference type="PROSITE" id="PS00198">
    <property type="entry name" value="4FE4S_FER_1"/>
    <property type="match status" value="1"/>
</dbReference>
<dbReference type="Pfam" id="PF11614">
    <property type="entry name" value="FixG_C"/>
    <property type="match status" value="1"/>
</dbReference>
<sequence length="468" mass="53098">MSDFPIPVVAESVTIHPRSIKGRFRLFKSVTLYMAYLVYFILPWIPWSRPVGDPQAVLFDMTARKFYIFGLVVHAQDIFWLAALLFLAAVLLFFSTALVGRAFCGYFCFQTLWTDAFRSIEKMIQGDRVKRIRLDKLPWNGEKILKKGTTHFLWLFLAFWTGLSFILYWGYAPDLIVKFFTGQASSVAYFTTFGLMTTTYIAAGLMREKVCQHVCPYSRFQSVMIDKDTLVPAYDPERGEGTAGRAKPVKALKTQEARKEAGVGDCVDCGLCVQVCPVGIDIRDGMQYACIQCGLCVDACDSIMDARGWNRGLIRYESENGLEHGKTHFFKLRTYGYGLAMIGAIAFLMWSMSGKKIVESTARQIRSPLYVVLSDGRIMNRYELKVDNKSMYDASFSLSLKGLEGAEVDMGQIKEVFLKPDEKQRVMVKVRRKPGESLTNNTEFKFVLTPKSGEVKEPIYIESQFITP</sequence>
<keyword evidence="5" id="KW-0408">Iron</keyword>
<evidence type="ECO:0000313" key="9">
    <source>
        <dbReference type="EMBL" id="TCJ87001.1"/>
    </source>
</evidence>
<evidence type="ECO:0000256" key="4">
    <source>
        <dbReference type="ARBA" id="ARBA00022982"/>
    </source>
</evidence>
<dbReference type="InterPro" id="IPR017900">
    <property type="entry name" value="4Fe4S_Fe_S_CS"/>
</dbReference>
<evidence type="ECO:0000256" key="5">
    <source>
        <dbReference type="ARBA" id="ARBA00023004"/>
    </source>
</evidence>
<feature type="transmembrane region" description="Helical" evidence="7">
    <location>
        <begin position="66"/>
        <end position="94"/>
    </location>
</feature>
<dbReference type="Proteomes" id="UP000294887">
    <property type="component" value="Unassembled WGS sequence"/>
</dbReference>
<dbReference type="Pfam" id="PF12801">
    <property type="entry name" value="Fer4_5"/>
    <property type="match status" value="1"/>
</dbReference>
<keyword evidence="7" id="KW-0472">Membrane</keyword>
<dbReference type="OrthoDB" id="9811700at2"/>
<dbReference type="GO" id="GO:0046872">
    <property type="term" value="F:metal ion binding"/>
    <property type="evidence" value="ECO:0007669"/>
    <property type="project" value="UniProtKB-KW"/>
</dbReference>
<dbReference type="PANTHER" id="PTHR30176:SF3">
    <property type="entry name" value="FERREDOXIN-TYPE PROTEIN NAPH"/>
    <property type="match status" value="1"/>
</dbReference>
<keyword evidence="2" id="KW-0004">4Fe-4S</keyword>
<dbReference type="GO" id="GO:0051539">
    <property type="term" value="F:4 iron, 4 sulfur cluster binding"/>
    <property type="evidence" value="ECO:0007669"/>
    <property type="project" value="UniProtKB-KW"/>
</dbReference>
<feature type="domain" description="4Fe-4S ferredoxin-type" evidence="8">
    <location>
        <begin position="257"/>
        <end position="285"/>
    </location>
</feature>
<dbReference type="RefSeq" id="WP_131905319.1">
    <property type="nucleotide sequence ID" value="NZ_BAAAFU010000004.1"/>
</dbReference>
<dbReference type="Gene3D" id="1.10.1060.10">
    <property type="entry name" value="Alpha-helical ferredoxin"/>
    <property type="match status" value="1"/>
</dbReference>
<dbReference type="GO" id="GO:0005886">
    <property type="term" value="C:plasma membrane"/>
    <property type="evidence" value="ECO:0007669"/>
    <property type="project" value="TreeGrafter"/>
</dbReference>
<dbReference type="InterPro" id="IPR017896">
    <property type="entry name" value="4Fe4S_Fe-S-bd"/>
</dbReference>
<keyword evidence="3" id="KW-0479">Metal-binding</keyword>
<comment type="caution">
    <text evidence="9">The sequence shown here is derived from an EMBL/GenBank/DDBJ whole genome shotgun (WGS) entry which is preliminary data.</text>
</comment>
<dbReference type="InterPro" id="IPR051684">
    <property type="entry name" value="Electron_Trans/Redox"/>
</dbReference>
<keyword evidence="10" id="KW-1185">Reference proteome</keyword>
<evidence type="ECO:0000313" key="10">
    <source>
        <dbReference type="Proteomes" id="UP000294887"/>
    </source>
</evidence>
<keyword evidence="7" id="KW-0812">Transmembrane</keyword>
<keyword evidence="6" id="KW-0411">Iron-sulfur</keyword>
<dbReference type="InterPro" id="IPR009051">
    <property type="entry name" value="Helical_ferredxn"/>
</dbReference>
<evidence type="ECO:0000256" key="3">
    <source>
        <dbReference type="ARBA" id="ARBA00022723"/>
    </source>
</evidence>